<gene>
    <name evidence="2" type="ORF">N658DRAFT_471003</name>
</gene>
<dbReference type="EMBL" id="MU863634">
    <property type="protein sequence ID" value="KAK4101764.1"/>
    <property type="molecule type" value="Genomic_DNA"/>
</dbReference>
<evidence type="ECO:0000313" key="2">
    <source>
        <dbReference type="EMBL" id="KAK4101764.1"/>
    </source>
</evidence>
<name>A0AAN6Q3U8_9PEZI</name>
<comment type="caution">
    <text evidence="2">The sequence shown here is derived from an EMBL/GenBank/DDBJ whole genome shotgun (WGS) entry which is preliminary data.</text>
</comment>
<reference evidence="2" key="2">
    <citation type="submission" date="2023-05" db="EMBL/GenBank/DDBJ databases">
        <authorList>
            <consortium name="Lawrence Berkeley National Laboratory"/>
            <person name="Steindorff A."/>
            <person name="Hensen N."/>
            <person name="Bonometti L."/>
            <person name="Westerberg I."/>
            <person name="Brannstrom I.O."/>
            <person name="Guillou S."/>
            <person name="Cros-Aarteil S."/>
            <person name="Calhoun S."/>
            <person name="Haridas S."/>
            <person name="Kuo A."/>
            <person name="Mondo S."/>
            <person name="Pangilinan J."/>
            <person name="Riley R."/>
            <person name="Labutti K."/>
            <person name="Andreopoulos B."/>
            <person name="Lipzen A."/>
            <person name="Chen C."/>
            <person name="Yanf M."/>
            <person name="Daum C."/>
            <person name="Ng V."/>
            <person name="Clum A."/>
            <person name="Ohm R."/>
            <person name="Martin F."/>
            <person name="Silar P."/>
            <person name="Natvig D."/>
            <person name="Lalanne C."/>
            <person name="Gautier V."/>
            <person name="Ament-Velasquez S.L."/>
            <person name="Kruys A."/>
            <person name="Hutchinson M.I."/>
            <person name="Powell A.J."/>
            <person name="Barry K."/>
            <person name="Miller A.N."/>
            <person name="Grigoriev I.V."/>
            <person name="Debuchy R."/>
            <person name="Gladieux P."/>
            <person name="Thoren M.H."/>
            <person name="Johannesson H."/>
        </authorList>
    </citation>
    <scope>NUCLEOTIDE SEQUENCE</scope>
    <source>
        <strain evidence="2">CBS 757.83</strain>
    </source>
</reference>
<evidence type="ECO:0000313" key="3">
    <source>
        <dbReference type="Proteomes" id="UP001305647"/>
    </source>
</evidence>
<accession>A0AAN6Q3U8</accession>
<organism evidence="2 3">
    <name type="scientific">Parathielavia hyrcaniae</name>
    <dbReference type="NCBI Taxonomy" id="113614"/>
    <lineage>
        <taxon>Eukaryota</taxon>
        <taxon>Fungi</taxon>
        <taxon>Dikarya</taxon>
        <taxon>Ascomycota</taxon>
        <taxon>Pezizomycotina</taxon>
        <taxon>Sordariomycetes</taxon>
        <taxon>Sordariomycetidae</taxon>
        <taxon>Sordariales</taxon>
        <taxon>Chaetomiaceae</taxon>
        <taxon>Parathielavia</taxon>
    </lineage>
</organism>
<evidence type="ECO:0000256" key="1">
    <source>
        <dbReference type="SAM" id="MobiDB-lite"/>
    </source>
</evidence>
<proteinExistence type="predicted"/>
<feature type="compositionally biased region" description="Basic and acidic residues" evidence="1">
    <location>
        <begin position="32"/>
        <end position="47"/>
    </location>
</feature>
<feature type="region of interest" description="Disordered" evidence="1">
    <location>
        <begin position="27"/>
        <end position="47"/>
    </location>
</feature>
<dbReference type="AlphaFoldDB" id="A0AAN6Q3U8"/>
<dbReference type="Proteomes" id="UP001305647">
    <property type="component" value="Unassembled WGS sequence"/>
</dbReference>
<sequence>MGVEGVMGLRQCILTPLAREAFFCDWRPTRRPGPEKAKQRNRSREQDPTAPMVLLYAVNIYISLEARGPSLIVTVNAMHVQAGCTAGIELLEL</sequence>
<protein>
    <submittedName>
        <fullName evidence="2">Uncharacterized protein</fullName>
    </submittedName>
</protein>
<reference evidence="2" key="1">
    <citation type="journal article" date="2023" name="Mol. Phylogenet. Evol.">
        <title>Genome-scale phylogeny and comparative genomics of the fungal order Sordariales.</title>
        <authorList>
            <person name="Hensen N."/>
            <person name="Bonometti L."/>
            <person name="Westerberg I."/>
            <person name="Brannstrom I.O."/>
            <person name="Guillou S."/>
            <person name="Cros-Aarteil S."/>
            <person name="Calhoun S."/>
            <person name="Haridas S."/>
            <person name="Kuo A."/>
            <person name="Mondo S."/>
            <person name="Pangilinan J."/>
            <person name="Riley R."/>
            <person name="LaButti K."/>
            <person name="Andreopoulos B."/>
            <person name="Lipzen A."/>
            <person name="Chen C."/>
            <person name="Yan M."/>
            <person name="Daum C."/>
            <person name="Ng V."/>
            <person name="Clum A."/>
            <person name="Steindorff A."/>
            <person name="Ohm R.A."/>
            <person name="Martin F."/>
            <person name="Silar P."/>
            <person name="Natvig D.O."/>
            <person name="Lalanne C."/>
            <person name="Gautier V."/>
            <person name="Ament-Velasquez S.L."/>
            <person name="Kruys A."/>
            <person name="Hutchinson M.I."/>
            <person name="Powell A.J."/>
            <person name="Barry K."/>
            <person name="Miller A.N."/>
            <person name="Grigoriev I.V."/>
            <person name="Debuchy R."/>
            <person name="Gladieux P."/>
            <person name="Hiltunen Thoren M."/>
            <person name="Johannesson H."/>
        </authorList>
    </citation>
    <scope>NUCLEOTIDE SEQUENCE</scope>
    <source>
        <strain evidence="2">CBS 757.83</strain>
    </source>
</reference>
<feature type="non-terminal residue" evidence="2">
    <location>
        <position position="93"/>
    </location>
</feature>
<keyword evidence="3" id="KW-1185">Reference proteome</keyword>